<comment type="catalytic activity">
    <reaction evidence="1">
        <text>ATP + H2O = ADP + phosphate + H(+)</text>
        <dbReference type="Rhea" id="RHEA:13065"/>
        <dbReference type="ChEBI" id="CHEBI:15377"/>
        <dbReference type="ChEBI" id="CHEBI:15378"/>
        <dbReference type="ChEBI" id="CHEBI:30616"/>
        <dbReference type="ChEBI" id="CHEBI:43474"/>
        <dbReference type="ChEBI" id="CHEBI:456216"/>
        <dbReference type="EC" id="5.6.2.3"/>
    </reaction>
</comment>
<evidence type="ECO:0000256" key="1">
    <source>
        <dbReference type="RuleBase" id="RU363044"/>
    </source>
</evidence>
<reference evidence="3 4" key="1">
    <citation type="journal article" date="2017" name="PLoS Biol.">
        <title>The sea cucumber genome provides insights into morphological evolution and visceral regeneration.</title>
        <authorList>
            <person name="Zhang X."/>
            <person name="Sun L."/>
            <person name="Yuan J."/>
            <person name="Sun Y."/>
            <person name="Gao Y."/>
            <person name="Zhang L."/>
            <person name="Li S."/>
            <person name="Dai H."/>
            <person name="Hamel J.F."/>
            <person name="Liu C."/>
            <person name="Yu Y."/>
            <person name="Liu S."/>
            <person name="Lin W."/>
            <person name="Guo K."/>
            <person name="Jin S."/>
            <person name="Xu P."/>
            <person name="Storey K.B."/>
            <person name="Huan P."/>
            <person name="Zhang T."/>
            <person name="Zhou Y."/>
            <person name="Zhang J."/>
            <person name="Lin C."/>
            <person name="Li X."/>
            <person name="Xing L."/>
            <person name="Huo D."/>
            <person name="Sun M."/>
            <person name="Wang L."/>
            <person name="Mercier A."/>
            <person name="Li F."/>
            <person name="Yang H."/>
            <person name="Xiang J."/>
        </authorList>
    </citation>
    <scope>NUCLEOTIDE SEQUENCE [LARGE SCALE GENOMIC DNA]</scope>
    <source>
        <strain evidence="3">Shaxun</strain>
        <tissue evidence="3">Muscle</tissue>
    </source>
</reference>
<dbReference type="PANTHER" id="PTHR47642:SF5">
    <property type="entry name" value="ATP-DEPENDENT DNA HELICASE"/>
    <property type="match status" value="1"/>
</dbReference>
<dbReference type="STRING" id="307972.A0A2G8KZE6"/>
<keyword evidence="1" id="KW-0347">Helicase</keyword>
<dbReference type="GO" id="GO:0005524">
    <property type="term" value="F:ATP binding"/>
    <property type="evidence" value="ECO:0007669"/>
    <property type="project" value="UniProtKB-KW"/>
</dbReference>
<dbReference type="Pfam" id="PF05970">
    <property type="entry name" value="PIF1"/>
    <property type="match status" value="1"/>
</dbReference>
<evidence type="ECO:0000313" key="3">
    <source>
        <dbReference type="EMBL" id="PIK53280.1"/>
    </source>
</evidence>
<dbReference type="Gene3D" id="3.40.50.300">
    <property type="entry name" value="P-loop containing nucleotide triphosphate hydrolases"/>
    <property type="match status" value="2"/>
</dbReference>
<dbReference type="GO" id="GO:0000723">
    <property type="term" value="P:telomere maintenance"/>
    <property type="evidence" value="ECO:0007669"/>
    <property type="project" value="InterPro"/>
</dbReference>
<dbReference type="GO" id="GO:0016887">
    <property type="term" value="F:ATP hydrolysis activity"/>
    <property type="evidence" value="ECO:0007669"/>
    <property type="project" value="RHEA"/>
</dbReference>
<dbReference type="Proteomes" id="UP000230750">
    <property type="component" value="Unassembled WGS sequence"/>
</dbReference>
<dbReference type="InterPro" id="IPR010285">
    <property type="entry name" value="DNA_helicase_pif1-like_DEAD"/>
</dbReference>
<keyword evidence="1" id="KW-0227">DNA damage</keyword>
<keyword evidence="1" id="KW-0067">ATP-binding</keyword>
<gene>
    <name evidence="3" type="ORF">BSL78_09808</name>
</gene>
<dbReference type="GO" id="GO:0043139">
    <property type="term" value="F:5'-3' DNA helicase activity"/>
    <property type="evidence" value="ECO:0007669"/>
    <property type="project" value="UniProtKB-EC"/>
</dbReference>
<dbReference type="EC" id="5.6.2.3" evidence="1"/>
<feature type="domain" description="DNA helicase Pif1-like DEAD-box helicase" evidence="2">
    <location>
        <begin position="327"/>
        <end position="546"/>
    </location>
</feature>
<organism evidence="3 4">
    <name type="scientific">Stichopus japonicus</name>
    <name type="common">Sea cucumber</name>
    <dbReference type="NCBI Taxonomy" id="307972"/>
    <lineage>
        <taxon>Eukaryota</taxon>
        <taxon>Metazoa</taxon>
        <taxon>Echinodermata</taxon>
        <taxon>Eleutherozoa</taxon>
        <taxon>Echinozoa</taxon>
        <taxon>Holothuroidea</taxon>
        <taxon>Aspidochirotacea</taxon>
        <taxon>Aspidochirotida</taxon>
        <taxon>Stichopodidae</taxon>
        <taxon>Apostichopus</taxon>
    </lineage>
</organism>
<protein>
    <recommendedName>
        <fullName evidence="1">ATP-dependent DNA helicase</fullName>
        <ecNumber evidence="1">5.6.2.3</ecNumber>
    </recommendedName>
</protein>
<dbReference type="EMBL" id="MRZV01000293">
    <property type="protein sequence ID" value="PIK53280.1"/>
    <property type="molecule type" value="Genomic_DNA"/>
</dbReference>
<dbReference type="PANTHER" id="PTHR47642">
    <property type="entry name" value="ATP-DEPENDENT DNA HELICASE"/>
    <property type="match status" value="1"/>
</dbReference>
<keyword evidence="4" id="KW-1185">Reference proteome</keyword>
<accession>A0A2G8KZE6</accession>
<comment type="caution">
    <text evidence="3">The sequence shown here is derived from an EMBL/GenBank/DDBJ whole genome shotgun (WGS) entry which is preliminary data.</text>
</comment>
<dbReference type="GO" id="GO:0006281">
    <property type="term" value="P:DNA repair"/>
    <property type="evidence" value="ECO:0007669"/>
    <property type="project" value="UniProtKB-KW"/>
</dbReference>
<keyword evidence="1" id="KW-0234">DNA repair</keyword>
<name>A0A2G8KZE6_STIJA</name>
<dbReference type="InterPro" id="IPR051055">
    <property type="entry name" value="PIF1_helicase"/>
</dbReference>
<dbReference type="SUPFAM" id="SSF52540">
    <property type="entry name" value="P-loop containing nucleoside triphosphate hydrolases"/>
    <property type="match status" value="2"/>
</dbReference>
<keyword evidence="1" id="KW-0547">Nucleotide-binding</keyword>
<comment type="similarity">
    <text evidence="1">Belongs to the helicase family.</text>
</comment>
<proteinExistence type="inferred from homology"/>
<sequence length="851" mass="97386">MSILMDKACKEARQNSTDLRKQVRTIGNSFINAVEISAQEAAYLLLQLPITRSTRSVIFINTSTHQDRTFLLKSKKLLEEMDPNDTDIESGNIIKRYSAIPKVLSNWCLADYVSKLKVDFPESYDDPYDSDYEDDPTAEFLANEEELDPSTENIDITLRSGVRIRSSKVQKVIRFVNFHKDNEPENYFRERLMLYVPWQKEPEDILGTYETYEIHFQAKQHIIEIKLKEYERNHTISQELLEQVGLDNIDTNDELATVAPNTEQREADDALQGPIDSTDYAFYQPTNQDYARYDMSADIGVATSTAQRAEMLAHRIPDEDFLNSLSQLNLRQREFFTHVMQKITSGTEPLHVFLTGGAGVGKSMVITTLYEALHRHLCATEGEDPEDMRLLLCAPTGKAAYNIEGMTNHAAFRIDPNQGFNYKKLSSDRLNTLRVKYRHLSVVIMDEISMVGNKQFLFINQRLQEIKQSQQPFGGVHMIVVGDLFQLKPVMDQWIFQDLKSGYGPLALNLWQEYFKMHELTQIMRQQNDQPFAQLLNRLREGKQTNHDIMELEKCCIDKTDSTYTPSVTHLYPTNALVNGHNSDIFASTTTEKTLIRAQDAVVGDLPLTVKEQIKKSVPQDANKTCGLFYELPVALGLRYVTVVNIAVEDGITNGSGCVVKKLDYLQPLNPIPSIVWVQFDKPKVGKQTRAQYRSYYRPSISTDWTPMFAIKRTFYTSRKHIPVIRRQFPLRPAAAKTIHKSQGDTVDKLVVHMGSTTIPHAHYVAMSRVRTATGLQILELNKQRINVTDAVITEMERLRSQACLELCYKPYYSTDAPLLKLTSQNARSLHKHHNDLAKDQNIIASDIYLW</sequence>
<keyword evidence="1" id="KW-0233">DNA recombination</keyword>
<dbReference type="InterPro" id="IPR027417">
    <property type="entry name" value="P-loop_NTPase"/>
</dbReference>
<dbReference type="OrthoDB" id="10036850at2759"/>
<keyword evidence="1" id="KW-0378">Hydrolase</keyword>
<dbReference type="GO" id="GO:0006310">
    <property type="term" value="P:DNA recombination"/>
    <property type="evidence" value="ECO:0007669"/>
    <property type="project" value="UniProtKB-KW"/>
</dbReference>
<evidence type="ECO:0000313" key="4">
    <source>
        <dbReference type="Proteomes" id="UP000230750"/>
    </source>
</evidence>
<evidence type="ECO:0000259" key="2">
    <source>
        <dbReference type="Pfam" id="PF05970"/>
    </source>
</evidence>
<dbReference type="AlphaFoldDB" id="A0A2G8KZE6"/>
<comment type="cofactor">
    <cofactor evidence="1">
        <name>Mg(2+)</name>
        <dbReference type="ChEBI" id="CHEBI:18420"/>
    </cofactor>
</comment>